<organism evidence="2 3">
    <name type="scientific">Trichosporon asahii var. asahii (strain ATCC 90039 / CBS 2479 / JCM 2466 / KCTC 7840 / NBRC 103889/ NCYC 2677 / UAMH 7654)</name>
    <name type="common">Yeast</name>
    <dbReference type="NCBI Taxonomy" id="1186058"/>
    <lineage>
        <taxon>Eukaryota</taxon>
        <taxon>Fungi</taxon>
        <taxon>Dikarya</taxon>
        <taxon>Basidiomycota</taxon>
        <taxon>Agaricomycotina</taxon>
        <taxon>Tremellomycetes</taxon>
        <taxon>Trichosporonales</taxon>
        <taxon>Trichosporonaceae</taxon>
        <taxon>Trichosporon</taxon>
    </lineage>
</organism>
<sequence>MTESEAVMSTACIGGAGCGAETAIGGASPHISEHRRRGLLHTLIMSSNKHPYAPSEDDSTVKLLDQAETDESAAVQPVAEHTPRPSIDYYVCVPVWIRAVPIIAFVTGQAAATVLVTLITLCFEEGRKRFGTADLVLILLSVVELAVFAFLYRLSYVTPITGPEAAASYDPTRARFQYVITLSGNPEIHPLLFFVYGWGIYYSFSEYGPIAAIRSLTFVCIALSMGLLIAMLRKRPLRRLYPGLPLYSRPAPTL</sequence>
<dbReference type="Proteomes" id="UP000002748">
    <property type="component" value="Unassembled WGS sequence"/>
</dbReference>
<comment type="caution">
    <text evidence="2">The sequence shown here is derived from an EMBL/GenBank/DDBJ whole genome shotgun (WGS) entry which is preliminary data.</text>
</comment>
<evidence type="ECO:0000256" key="1">
    <source>
        <dbReference type="SAM" id="Phobius"/>
    </source>
</evidence>
<feature type="transmembrane region" description="Helical" evidence="1">
    <location>
        <begin position="211"/>
        <end position="232"/>
    </location>
</feature>
<dbReference type="HOGENOM" id="CLU_1094941_0_0_1"/>
<name>J5RH30_TRIAS</name>
<feature type="transmembrane region" description="Helical" evidence="1">
    <location>
        <begin position="95"/>
        <end position="123"/>
    </location>
</feature>
<proteinExistence type="predicted"/>
<dbReference type="AlphaFoldDB" id="J5RH30"/>
<evidence type="ECO:0000313" key="3">
    <source>
        <dbReference type="Proteomes" id="UP000002748"/>
    </source>
</evidence>
<dbReference type="EMBL" id="ALBS01000021">
    <property type="protein sequence ID" value="EJT52603.1"/>
    <property type="molecule type" value="Genomic_DNA"/>
</dbReference>
<reference evidence="2 3" key="1">
    <citation type="journal article" date="2012" name="Eukaryot. Cell">
        <title>Draft genome sequence of CBS 2479, the standard type strain of Trichosporon asahii.</title>
        <authorList>
            <person name="Yang R.Y."/>
            <person name="Li H.T."/>
            <person name="Zhu H."/>
            <person name="Zhou G.P."/>
            <person name="Wang M."/>
            <person name="Wang L."/>
        </authorList>
    </citation>
    <scope>NUCLEOTIDE SEQUENCE [LARGE SCALE GENOMIC DNA]</scope>
    <source>
        <strain evidence="3">ATCC 90039 / CBS 2479 / JCM 2466 / KCTC 7840 / NCYC 2677 / UAMH 7654</strain>
    </source>
</reference>
<protein>
    <submittedName>
        <fullName evidence="2">Uncharacterized protein</fullName>
    </submittedName>
</protein>
<accession>J5RH30</accession>
<evidence type="ECO:0000313" key="2">
    <source>
        <dbReference type="EMBL" id="EJT52603.1"/>
    </source>
</evidence>
<dbReference type="RefSeq" id="XP_014183622.1">
    <property type="nucleotide sequence ID" value="XM_014328147.1"/>
</dbReference>
<gene>
    <name evidence="2" type="ORF">A1Q1_03057</name>
</gene>
<keyword evidence="1" id="KW-1133">Transmembrane helix</keyword>
<dbReference type="GeneID" id="25986570"/>
<feature type="transmembrane region" description="Helical" evidence="1">
    <location>
        <begin position="135"/>
        <end position="154"/>
    </location>
</feature>
<keyword evidence="1" id="KW-0812">Transmembrane</keyword>
<keyword evidence="1" id="KW-0472">Membrane</keyword>
<dbReference type="VEuPathDB" id="FungiDB:A1Q1_03057"/>
<dbReference type="KEGG" id="tasa:A1Q1_03057"/>